<name>A0A1E5QCB7_9PROT</name>
<dbReference type="InterPro" id="IPR003848">
    <property type="entry name" value="DUF218"/>
</dbReference>
<protein>
    <recommendedName>
        <fullName evidence="1">DUF218 domain-containing protein</fullName>
    </recommendedName>
</protein>
<dbReference type="CDD" id="cd06259">
    <property type="entry name" value="YdcF-like"/>
    <property type="match status" value="1"/>
</dbReference>
<comment type="caution">
    <text evidence="2">The sequence shown here is derived from an EMBL/GenBank/DDBJ whole genome shotgun (WGS) entry which is preliminary data.</text>
</comment>
<dbReference type="OrthoDB" id="9812311at2"/>
<evidence type="ECO:0000259" key="1">
    <source>
        <dbReference type="Pfam" id="PF02698"/>
    </source>
</evidence>
<feature type="domain" description="DUF218" evidence="1">
    <location>
        <begin position="51"/>
        <end position="167"/>
    </location>
</feature>
<organism evidence="2 3">
    <name type="scientific">Magnetovibrio blakemorei</name>
    <dbReference type="NCBI Taxonomy" id="28181"/>
    <lineage>
        <taxon>Bacteria</taxon>
        <taxon>Pseudomonadati</taxon>
        <taxon>Pseudomonadota</taxon>
        <taxon>Alphaproteobacteria</taxon>
        <taxon>Rhodospirillales</taxon>
        <taxon>Magnetovibrionaceae</taxon>
        <taxon>Magnetovibrio</taxon>
    </lineage>
</organism>
<dbReference type="AlphaFoldDB" id="A0A1E5QCB7"/>
<dbReference type="STRING" id="28181.BEN30_01990"/>
<evidence type="ECO:0000313" key="2">
    <source>
        <dbReference type="EMBL" id="OEJ69632.1"/>
    </source>
</evidence>
<keyword evidence="3" id="KW-1185">Reference proteome</keyword>
<evidence type="ECO:0000313" key="3">
    <source>
        <dbReference type="Proteomes" id="UP000095347"/>
    </source>
</evidence>
<sequence>MSRPPHRRSTGRTISHLGGALILLAGVWGFGLFRYADMIPVEVSNPGVHTDAIVVLTGGSGRLDEGLKLLEEGSADLLFISGVYQGVDMRNLLEAYRRNPQDLNCCVSIGHAEDTIANATETRDWVREHDVKSVRLVTSGYHMPRSVLEFSYALPEVTLIQHPVFPAHVKQQNWWAWPGTTGLIVGEYNKFMLAWVRHKFMGLTK</sequence>
<reference evidence="3" key="1">
    <citation type="submission" date="2016-07" db="EMBL/GenBank/DDBJ databases">
        <authorList>
            <person name="Florea S."/>
            <person name="Webb J.S."/>
            <person name="Jaromczyk J."/>
            <person name="Schardl C.L."/>
        </authorList>
    </citation>
    <scope>NUCLEOTIDE SEQUENCE [LARGE SCALE GENOMIC DNA]</scope>
    <source>
        <strain evidence="3">MV-1</strain>
    </source>
</reference>
<dbReference type="Pfam" id="PF02698">
    <property type="entry name" value="DUF218"/>
    <property type="match status" value="1"/>
</dbReference>
<gene>
    <name evidence="2" type="ORF">BEN30_01990</name>
</gene>
<accession>A0A1E5QCB7</accession>
<proteinExistence type="predicted"/>
<dbReference type="RefSeq" id="WP_069956349.1">
    <property type="nucleotide sequence ID" value="NZ_MCGG01000002.1"/>
</dbReference>
<dbReference type="Proteomes" id="UP000095347">
    <property type="component" value="Unassembled WGS sequence"/>
</dbReference>
<dbReference type="EMBL" id="MCGG01000002">
    <property type="protein sequence ID" value="OEJ69632.1"/>
    <property type="molecule type" value="Genomic_DNA"/>
</dbReference>